<evidence type="ECO:0000256" key="6">
    <source>
        <dbReference type="ARBA" id="ARBA00022989"/>
    </source>
</evidence>
<protein>
    <recommendedName>
        <fullName evidence="9">Protein-export membrane protein SecF</fullName>
    </recommendedName>
</protein>
<evidence type="ECO:0000259" key="10">
    <source>
        <dbReference type="Pfam" id="PF02355"/>
    </source>
</evidence>
<evidence type="ECO:0000256" key="1">
    <source>
        <dbReference type="ARBA" id="ARBA00004651"/>
    </source>
</evidence>
<feature type="domain" description="Protein export membrane protein SecD/SecF C-terminal" evidence="10">
    <location>
        <begin position="114"/>
        <end position="297"/>
    </location>
</feature>
<dbReference type="OrthoDB" id="9805019at2"/>
<feature type="transmembrane region" description="Helical" evidence="9">
    <location>
        <begin position="136"/>
        <end position="153"/>
    </location>
</feature>
<dbReference type="InterPro" id="IPR022813">
    <property type="entry name" value="SecD/SecF_arch_bac"/>
</dbReference>
<dbReference type="AlphaFoldDB" id="A0A271J299"/>
<accession>A0A271J299</accession>
<evidence type="ECO:0000256" key="9">
    <source>
        <dbReference type="HAMAP-Rule" id="MF_01464"/>
    </source>
</evidence>
<dbReference type="InterPro" id="IPR022645">
    <property type="entry name" value="SecD/SecF_bac"/>
</dbReference>
<evidence type="ECO:0000256" key="5">
    <source>
        <dbReference type="ARBA" id="ARBA00022927"/>
    </source>
</evidence>
<dbReference type="PANTHER" id="PTHR30081:SF8">
    <property type="entry name" value="PROTEIN TRANSLOCASE SUBUNIT SECF"/>
    <property type="match status" value="1"/>
</dbReference>
<dbReference type="RefSeq" id="WP_095511056.1">
    <property type="nucleotide sequence ID" value="NZ_MQWD01000001.1"/>
</dbReference>
<evidence type="ECO:0000313" key="12">
    <source>
        <dbReference type="Proteomes" id="UP000216339"/>
    </source>
</evidence>
<name>A0A271J299_9BACT</name>
<comment type="similarity">
    <text evidence="9">Belongs to the SecD/SecF family. SecF subfamily.</text>
</comment>
<feature type="transmembrane region" description="Helical" evidence="9">
    <location>
        <begin position="269"/>
        <end position="295"/>
    </location>
</feature>
<reference evidence="11 12" key="1">
    <citation type="submission" date="2016-11" db="EMBL/GenBank/DDBJ databases">
        <title>Study of marine rhodopsin-containing bacteria.</title>
        <authorList>
            <person name="Yoshizawa S."/>
            <person name="Kumagai Y."/>
            <person name="Kogure K."/>
        </authorList>
    </citation>
    <scope>NUCLEOTIDE SEQUENCE [LARGE SCALE GENOMIC DNA]</scope>
    <source>
        <strain evidence="11 12">SAORIC-28</strain>
    </source>
</reference>
<dbReference type="SUPFAM" id="SSF82866">
    <property type="entry name" value="Multidrug efflux transporter AcrB transmembrane domain"/>
    <property type="match status" value="1"/>
</dbReference>
<dbReference type="GO" id="GO:0065002">
    <property type="term" value="P:intracellular protein transmembrane transport"/>
    <property type="evidence" value="ECO:0007669"/>
    <property type="project" value="UniProtKB-UniRule"/>
</dbReference>
<comment type="function">
    <text evidence="9">Part of the Sec protein translocase complex. Interacts with the SecYEG preprotein conducting channel. SecDF uses the proton motive force (PMF) to complete protein translocation after the ATP-dependent function of SecA.</text>
</comment>
<comment type="subunit">
    <text evidence="9">Forms a complex with SecD. Part of the essential Sec protein translocation apparatus which comprises SecA, SecYEG and auxiliary proteins SecDF. Other proteins may also be involved.</text>
</comment>
<evidence type="ECO:0000256" key="2">
    <source>
        <dbReference type="ARBA" id="ARBA00022448"/>
    </source>
</evidence>
<evidence type="ECO:0000256" key="7">
    <source>
        <dbReference type="ARBA" id="ARBA00023010"/>
    </source>
</evidence>
<keyword evidence="3 9" id="KW-1003">Cell membrane</keyword>
<dbReference type="EMBL" id="MQWD01000001">
    <property type="protein sequence ID" value="PAP77388.1"/>
    <property type="molecule type" value="Genomic_DNA"/>
</dbReference>
<keyword evidence="12" id="KW-1185">Reference proteome</keyword>
<dbReference type="GO" id="GO:0043952">
    <property type="term" value="P:protein transport by the Sec complex"/>
    <property type="evidence" value="ECO:0007669"/>
    <property type="project" value="UniProtKB-UniRule"/>
</dbReference>
<keyword evidence="2 9" id="KW-0813">Transport</keyword>
<sequence length="310" mass="33166">MRIFENTHFDFLSSFRSSYIISGILLLVAVVSLIYPGLEAGIDFKGGTEFIVGTDTAIPSTQAASALGDATGEIYEVKEFGNPETLIVRTAAGGDADALRTSVVNTLSSAFAGSNPEIEGTYSVGPRIASDLKEKAIVLVLGALFVILLYIFVRFDWRYAVAAVLTLAHDVIIVLGLFALFHNLTPFSLQIDQVIIAALLTIVGYSINDTVVVFDRIREYALLFKTEPYAETANRAINTTLSRTVLTSGTTLLAVLILFLIGGEVLKGFSLALLVGIGVGTYSSIFVASPIVVALREKYAPARRVVTASA</sequence>
<feature type="transmembrane region" description="Helical" evidence="9">
    <location>
        <begin position="245"/>
        <end position="263"/>
    </location>
</feature>
<feature type="transmembrane region" description="Helical" evidence="9">
    <location>
        <begin position="20"/>
        <end position="38"/>
    </location>
</feature>
<dbReference type="Proteomes" id="UP000216339">
    <property type="component" value="Unassembled WGS sequence"/>
</dbReference>
<evidence type="ECO:0000256" key="4">
    <source>
        <dbReference type="ARBA" id="ARBA00022692"/>
    </source>
</evidence>
<keyword evidence="8 9" id="KW-0472">Membrane</keyword>
<evidence type="ECO:0000256" key="3">
    <source>
        <dbReference type="ARBA" id="ARBA00022475"/>
    </source>
</evidence>
<proteinExistence type="inferred from homology"/>
<dbReference type="Pfam" id="PF02355">
    <property type="entry name" value="SecD_SecF_C"/>
    <property type="match status" value="1"/>
</dbReference>
<dbReference type="InterPro" id="IPR055344">
    <property type="entry name" value="SecD_SecF_C_bact"/>
</dbReference>
<keyword evidence="6 9" id="KW-1133">Transmembrane helix</keyword>
<dbReference type="HAMAP" id="MF_01464_B">
    <property type="entry name" value="SecF_B"/>
    <property type="match status" value="1"/>
</dbReference>
<organism evidence="11 12">
    <name type="scientific">Rubrivirga marina</name>
    <dbReference type="NCBI Taxonomy" id="1196024"/>
    <lineage>
        <taxon>Bacteria</taxon>
        <taxon>Pseudomonadati</taxon>
        <taxon>Rhodothermota</taxon>
        <taxon>Rhodothermia</taxon>
        <taxon>Rhodothermales</taxon>
        <taxon>Rubricoccaceae</taxon>
        <taxon>Rubrivirga</taxon>
    </lineage>
</organism>
<evidence type="ECO:0000256" key="8">
    <source>
        <dbReference type="ARBA" id="ARBA00023136"/>
    </source>
</evidence>
<dbReference type="GO" id="GO:0015450">
    <property type="term" value="F:protein-transporting ATPase activity"/>
    <property type="evidence" value="ECO:0007669"/>
    <property type="project" value="InterPro"/>
</dbReference>
<keyword evidence="4 9" id="KW-0812">Transmembrane</keyword>
<gene>
    <name evidence="9" type="primary">secF</name>
    <name evidence="11" type="ORF">BSZ37_13555</name>
</gene>
<comment type="caution">
    <text evidence="11">The sequence shown here is derived from an EMBL/GenBank/DDBJ whole genome shotgun (WGS) entry which is preliminary data.</text>
</comment>
<feature type="transmembrane region" description="Helical" evidence="9">
    <location>
        <begin position="159"/>
        <end position="181"/>
    </location>
</feature>
<dbReference type="Gene3D" id="1.20.1640.10">
    <property type="entry name" value="Multidrug efflux transporter AcrB transmembrane domain"/>
    <property type="match status" value="1"/>
</dbReference>
<comment type="subcellular location">
    <subcellularLocation>
        <location evidence="1 9">Cell membrane</location>
        <topology evidence="1 9">Multi-pass membrane protein</topology>
    </subcellularLocation>
</comment>
<dbReference type="NCBIfam" id="TIGR00916">
    <property type="entry name" value="2A0604s01"/>
    <property type="match status" value="1"/>
</dbReference>
<dbReference type="PRINTS" id="PR01755">
    <property type="entry name" value="SECFTRNLCASE"/>
</dbReference>
<dbReference type="GO" id="GO:0006605">
    <property type="term" value="P:protein targeting"/>
    <property type="evidence" value="ECO:0007669"/>
    <property type="project" value="UniProtKB-UniRule"/>
</dbReference>
<keyword evidence="7 9" id="KW-0811">Translocation</keyword>
<dbReference type="PANTHER" id="PTHR30081">
    <property type="entry name" value="PROTEIN-EXPORT MEMBRANE PROTEIN SEC"/>
    <property type="match status" value="1"/>
</dbReference>
<dbReference type="GO" id="GO:0005886">
    <property type="term" value="C:plasma membrane"/>
    <property type="evidence" value="ECO:0007669"/>
    <property type="project" value="UniProtKB-SubCell"/>
</dbReference>
<comment type="caution">
    <text evidence="9">Lacks conserved residue(s) required for the propagation of feature annotation.</text>
</comment>
<keyword evidence="5 9" id="KW-0653">Protein transport</keyword>
<dbReference type="InterPro" id="IPR048634">
    <property type="entry name" value="SecD_SecF_C"/>
</dbReference>
<dbReference type="NCBIfam" id="TIGR00966">
    <property type="entry name" value="transloc_SecF"/>
    <property type="match status" value="1"/>
</dbReference>
<dbReference type="InterPro" id="IPR005665">
    <property type="entry name" value="SecF_bac"/>
</dbReference>
<evidence type="ECO:0000313" key="11">
    <source>
        <dbReference type="EMBL" id="PAP77388.1"/>
    </source>
</evidence>